<reference evidence="2 3" key="1">
    <citation type="submission" date="2016-08" db="EMBL/GenBank/DDBJ databases">
        <title>A Parts List for Fungal Cellulosomes Revealed by Comparative Genomics.</title>
        <authorList>
            <consortium name="DOE Joint Genome Institute"/>
            <person name="Haitjema C.H."/>
            <person name="Gilmore S.P."/>
            <person name="Henske J.K."/>
            <person name="Solomon K.V."/>
            <person name="De Groot R."/>
            <person name="Kuo A."/>
            <person name="Mondo S.J."/>
            <person name="Salamov A.A."/>
            <person name="Labutti K."/>
            <person name="Zhao Z."/>
            <person name="Chiniquy J."/>
            <person name="Barry K."/>
            <person name="Brewer H.M."/>
            <person name="Purvine S.O."/>
            <person name="Wright A.T."/>
            <person name="Boxma B."/>
            <person name="Van Alen T."/>
            <person name="Hackstein J.H."/>
            <person name="Baker S.E."/>
            <person name="Grigoriev I.V."/>
            <person name="O'Malley M.A."/>
        </authorList>
    </citation>
    <scope>NUCLEOTIDE SEQUENCE [LARGE SCALE GENOMIC DNA]</scope>
    <source>
        <strain evidence="2 3">G1</strain>
    </source>
</reference>
<keyword evidence="1" id="KW-1133">Transmembrane helix</keyword>
<dbReference type="AlphaFoldDB" id="A0A1Y2FKN3"/>
<protein>
    <submittedName>
        <fullName evidence="2">Uncharacterized protein</fullName>
    </submittedName>
</protein>
<proteinExistence type="predicted"/>
<evidence type="ECO:0000256" key="1">
    <source>
        <dbReference type="SAM" id="Phobius"/>
    </source>
</evidence>
<feature type="transmembrane region" description="Helical" evidence="1">
    <location>
        <begin position="69"/>
        <end position="86"/>
    </location>
</feature>
<organism evidence="2 3">
    <name type="scientific">Neocallimastix californiae</name>
    <dbReference type="NCBI Taxonomy" id="1754190"/>
    <lineage>
        <taxon>Eukaryota</taxon>
        <taxon>Fungi</taxon>
        <taxon>Fungi incertae sedis</taxon>
        <taxon>Chytridiomycota</taxon>
        <taxon>Chytridiomycota incertae sedis</taxon>
        <taxon>Neocallimastigomycetes</taxon>
        <taxon>Neocallimastigales</taxon>
        <taxon>Neocallimastigaceae</taxon>
        <taxon>Neocallimastix</taxon>
    </lineage>
</organism>
<evidence type="ECO:0000313" key="2">
    <source>
        <dbReference type="EMBL" id="ORY84542.1"/>
    </source>
</evidence>
<name>A0A1Y2FKN3_9FUNG</name>
<dbReference type="Proteomes" id="UP000193920">
    <property type="component" value="Unassembled WGS sequence"/>
</dbReference>
<keyword evidence="1" id="KW-0472">Membrane</keyword>
<feature type="transmembrane region" description="Helical" evidence="1">
    <location>
        <begin position="225"/>
        <end position="247"/>
    </location>
</feature>
<feature type="transmembrane region" description="Helical" evidence="1">
    <location>
        <begin position="143"/>
        <end position="162"/>
    </location>
</feature>
<gene>
    <name evidence="2" type="ORF">LY90DRAFT_640637</name>
</gene>
<dbReference type="EMBL" id="MCOG01000005">
    <property type="protein sequence ID" value="ORY84542.1"/>
    <property type="molecule type" value="Genomic_DNA"/>
</dbReference>
<comment type="caution">
    <text evidence="2">The sequence shown here is derived from an EMBL/GenBank/DDBJ whole genome shotgun (WGS) entry which is preliminary data.</text>
</comment>
<feature type="transmembrane region" description="Helical" evidence="1">
    <location>
        <begin position="182"/>
        <end position="204"/>
    </location>
</feature>
<accession>A0A1Y2FKN3</accession>
<sequence length="335" mass="38379">MVSSPISVYPYPTGEGFDRFSSKGMCPIKPYKDFFDGLCSKFKESGFNTNYIQCGLVILMYFSGNKGKYWKILLSAAISGFCGTLIEGGTTAYVCREADINTPRPHLASYLFAEIFWIIKEYSIPILNLYKMKTFSNGNIVKYVKYSIVGLFFLYSGCRFYIGYERMIKGLLTTPQTKYGHMASFAVLAISDLLCSISIFYYVYKRNRKLPEDSKLNKVDYYIKRSNYIIIIFVDFISILVSIFNGITEAFHSIPSSYINPFQCIKTCFILILACDSLLFKYNIDILTYSKNDNYDDNKFEESKIRTNIKSTNIFNDNIGSVESVDYISVDITQT</sequence>
<evidence type="ECO:0000313" key="3">
    <source>
        <dbReference type="Proteomes" id="UP000193920"/>
    </source>
</evidence>
<feature type="transmembrane region" description="Helical" evidence="1">
    <location>
        <begin position="259"/>
        <end position="280"/>
    </location>
</feature>
<keyword evidence="3" id="KW-1185">Reference proteome</keyword>
<keyword evidence="1" id="KW-0812">Transmembrane</keyword>